<dbReference type="AlphaFoldDB" id="A0A0F7JW81"/>
<comment type="cofactor">
    <cofactor evidence="6">
        <name>a divalent metal cation</name>
        <dbReference type="ChEBI" id="CHEBI:60240"/>
    </cofactor>
</comment>
<accession>A0A0F7JW81</accession>
<evidence type="ECO:0000256" key="2">
    <source>
        <dbReference type="ARBA" id="ARBA00022777"/>
    </source>
</evidence>
<dbReference type="EMBL" id="CP011412">
    <property type="protein sequence ID" value="AKH19882.1"/>
    <property type="molecule type" value="Genomic_DNA"/>
</dbReference>
<keyword evidence="6" id="KW-0963">Cytoplasm</keyword>
<feature type="binding site" evidence="6">
    <location>
        <begin position="183"/>
        <end position="188"/>
    </location>
    <ligand>
        <name>NAD(+)</name>
        <dbReference type="ChEBI" id="CHEBI:57540"/>
    </ligand>
</feature>
<keyword evidence="8" id="KW-1185">Reference proteome</keyword>
<feature type="binding site" evidence="6">
    <location>
        <position position="244"/>
    </location>
    <ligand>
        <name>NAD(+)</name>
        <dbReference type="ChEBI" id="CHEBI:57540"/>
    </ligand>
</feature>
<keyword evidence="2 6" id="KW-0418">Kinase</keyword>
<feature type="active site" description="Proton acceptor" evidence="6">
    <location>
        <position position="73"/>
    </location>
</feature>
<comment type="function">
    <text evidence="6">Involved in the regulation of the intracellular balance of NAD and NADP, and is a key enzyme in the biosynthesis of NADP. Catalyzes specifically the phosphorylation on 2'-hydroxyl of the adenosine moiety of NAD to yield NADP.</text>
</comment>
<gene>
    <name evidence="6" type="primary">nadK</name>
    <name evidence="7" type="ORF">AAY24_05425</name>
</gene>
<evidence type="ECO:0000313" key="7">
    <source>
        <dbReference type="EMBL" id="AKH19882.1"/>
    </source>
</evidence>
<dbReference type="Proteomes" id="UP000034410">
    <property type="component" value="Chromosome"/>
</dbReference>
<reference evidence="7 8" key="1">
    <citation type="journal article" date="2015" name="Genome Announc.">
        <title>Complete Genome Sequence of Sedimenticola thiotaurini Strain SIP-G1, a Polyphosphate- and Polyhydroxyalkanoate-Accumulating Sulfur-Oxidizing Gammaproteobacterium Isolated from Salt Marsh Sediments.</title>
        <authorList>
            <person name="Flood B.E."/>
            <person name="Jones D.S."/>
            <person name="Bailey J.V."/>
        </authorList>
    </citation>
    <scope>NUCLEOTIDE SEQUENCE [LARGE SCALE GENOMIC DNA]</scope>
    <source>
        <strain evidence="7 8">SIP-G1</strain>
    </source>
</reference>
<dbReference type="InterPro" id="IPR002504">
    <property type="entry name" value="NADK"/>
</dbReference>
<keyword evidence="4 6" id="KW-0520">NAD</keyword>
<feature type="binding site" evidence="6">
    <location>
        <position position="172"/>
    </location>
    <ligand>
        <name>NAD(+)</name>
        <dbReference type="ChEBI" id="CHEBI:57540"/>
    </ligand>
</feature>
<evidence type="ECO:0000256" key="4">
    <source>
        <dbReference type="ARBA" id="ARBA00023027"/>
    </source>
</evidence>
<dbReference type="GO" id="GO:0046872">
    <property type="term" value="F:metal ion binding"/>
    <property type="evidence" value="ECO:0007669"/>
    <property type="project" value="UniProtKB-UniRule"/>
</dbReference>
<dbReference type="InterPro" id="IPR017437">
    <property type="entry name" value="ATP-NAD_kinase_PpnK-typ_C"/>
</dbReference>
<dbReference type="Gene3D" id="2.60.200.30">
    <property type="entry name" value="Probable inorganic polyphosphate/atp-NAD kinase, domain 2"/>
    <property type="match status" value="1"/>
</dbReference>
<organism evidence="7 8">
    <name type="scientific">Sedimenticola thiotaurini</name>
    <dbReference type="NCBI Taxonomy" id="1543721"/>
    <lineage>
        <taxon>Bacteria</taxon>
        <taxon>Pseudomonadati</taxon>
        <taxon>Pseudomonadota</taxon>
        <taxon>Gammaproteobacteria</taxon>
        <taxon>Chromatiales</taxon>
        <taxon>Sedimenticolaceae</taxon>
        <taxon>Sedimenticola</taxon>
    </lineage>
</organism>
<feature type="binding site" evidence="6">
    <location>
        <position position="170"/>
    </location>
    <ligand>
        <name>NAD(+)</name>
        <dbReference type="ChEBI" id="CHEBI:57540"/>
    </ligand>
</feature>
<feature type="binding site" evidence="6">
    <location>
        <position position="153"/>
    </location>
    <ligand>
        <name>NAD(+)</name>
        <dbReference type="ChEBI" id="CHEBI:57540"/>
    </ligand>
</feature>
<evidence type="ECO:0000256" key="5">
    <source>
        <dbReference type="ARBA" id="ARBA00047925"/>
    </source>
</evidence>
<keyword evidence="1 6" id="KW-0808">Transferase</keyword>
<dbReference type="PANTHER" id="PTHR20275">
    <property type="entry name" value="NAD KINASE"/>
    <property type="match status" value="1"/>
</dbReference>
<name>A0A0F7JW81_9GAMM</name>
<dbReference type="InterPro" id="IPR017438">
    <property type="entry name" value="ATP-NAD_kinase_N"/>
</dbReference>
<dbReference type="PANTHER" id="PTHR20275:SF0">
    <property type="entry name" value="NAD KINASE"/>
    <property type="match status" value="1"/>
</dbReference>
<comment type="caution">
    <text evidence="6">Lacks conserved residue(s) required for the propagation of feature annotation.</text>
</comment>
<keyword evidence="6" id="KW-0067">ATP-binding</keyword>
<protein>
    <recommendedName>
        <fullName evidence="6">NAD kinase</fullName>
        <ecNumber evidence="6">2.7.1.23</ecNumber>
    </recommendedName>
    <alternativeName>
        <fullName evidence="6">ATP-dependent NAD kinase</fullName>
    </alternativeName>
</protein>
<evidence type="ECO:0000313" key="8">
    <source>
        <dbReference type="Proteomes" id="UP000034410"/>
    </source>
</evidence>
<dbReference type="InterPro" id="IPR016064">
    <property type="entry name" value="NAD/diacylglycerol_kinase_sf"/>
</dbReference>
<dbReference type="PATRIC" id="fig|1543721.4.peg.1123"/>
<dbReference type="GO" id="GO:0006741">
    <property type="term" value="P:NADP+ biosynthetic process"/>
    <property type="evidence" value="ECO:0007669"/>
    <property type="project" value="UniProtKB-UniRule"/>
</dbReference>
<proteinExistence type="inferred from homology"/>
<dbReference type="Pfam" id="PF20143">
    <property type="entry name" value="NAD_kinase_C"/>
    <property type="match status" value="1"/>
</dbReference>
<dbReference type="EC" id="2.7.1.23" evidence="6"/>
<dbReference type="OrthoDB" id="9774737at2"/>
<dbReference type="NCBIfam" id="NF002306">
    <property type="entry name" value="PRK01231.1"/>
    <property type="match status" value="1"/>
</dbReference>
<dbReference type="GO" id="GO:0051287">
    <property type="term" value="F:NAD binding"/>
    <property type="evidence" value="ECO:0007669"/>
    <property type="project" value="UniProtKB-ARBA"/>
</dbReference>
<sequence length="293" mass="32302">MPEKFQTIGLIGKHGDLSPHATILELGQFLQKRGHRVLLEENTANRTPNHRMIPVSLDTLGAESDLAIVVGGDGTLLHTARSLADYNVPLLGINLGRLGFLADITPKEMLTTLGQIFAGEYREESRFLLNAEIDGAHYTAFNDVVVHKWNIARMIELETYINGSFVNVQRSDGIIVSTPTGSTAYALSGGGPLLHTDLNATLVVPICPHTLSNRPLVVDGDSEIEIVVCDLAENAHLRITCDGQTSLPLRGDRVTIRKHAHPVRLIHPLNHDHFYILRTKLGWSEHNNAFKEK</sequence>
<feature type="binding site" evidence="6">
    <location>
        <position position="78"/>
    </location>
    <ligand>
        <name>NAD(+)</name>
        <dbReference type="ChEBI" id="CHEBI:57540"/>
    </ligand>
</feature>
<dbReference type="RefSeq" id="WP_046858818.1">
    <property type="nucleotide sequence ID" value="NZ_CP011412.1"/>
</dbReference>
<dbReference type="GO" id="GO:0019674">
    <property type="term" value="P:NAD+ metabolic process"/>
    <property type="evidence" value="ECO:0007669"/>
    <property type="project" value="InterPro"/>
</dbReference>
<feature type="binding site" evidence="6">
    <location>
        <begin position="142"/>
        <end position="143"/>
    </location>
    <ligand>
        <name>NAD(+)</name>
        <dbReference type="ChEBI" id="CHEBI:57540"/>
    </ligand>
</feature>
<evidence type="ECO:0000256" key="6">
    <source>
        <dbReference type="HAMAP-Rule" id="MF_00361"/>
    </source>
</evidence>
<dbReference type="Pfam" id="PF01513">
    <property type="entry name" value="NAD_kinase"/>
    <property type="match status" value="1"/>
</dbReference>
<dbReference type="HAMAP" id="MF_00361">
    <property type="entry name" value="NAD_kinase"/>
    <property type="match status" value="1"/>
</dbReference>
<dbReference type="GO" id="GO:0005737">
    <property type="term" value="C:cytoplasm"/>
    <property type="evidence" value="ECO:0007669"/>
    <property type="project" value="UniProtKB-SubCell"/>
</dbReference>
<keyword evidence="3 6" id="KW-0521">NADP</keyword>
<feature type="binding site" evidence="6">
    <location>
        <begin position="73"/>
        <end position="74"/>
    </location>
    <ligand>
        <name>NAD(+)</name>
        <dbReference type="ChEBI" id="CHEBI:57540"/>
    </ligand>
</feature>
<dbReference type="GO" id="GO:0003951">
    <property type="term" value="F:NAD+ kinase activity"/>
    <property type="evidence" value="ECO:0007669"/>
    <property type="project" value="UniProtKB-UniRule"/>
</dbReference>
<comment type="similarity">
    <text evidence="6">Belongs to the NAD kinase family.</text>
</comment>
<dbReference type="SUPFAM" id="SSF111331">
    <property type="entry name" value="NAD kinase/diacylglycerol kinase-like"/>
    <property type="match status" value="1"/>
</dbReference>
<comment type="catalytic activity">
    <reaction evidence="5 6">
        <text>NAD(+) + ATP = ADP + NADP(+) + H(+)</text>
        <dbReference type="Rhea" id="RHEA:18629"/>
        <dbReference type="ChEBI" id="CHEBI:15378"/>
        <dbReference type="ChEBI" id="CHEBI:30616"/>
        <dbReference type="ChEBI" id="CHEBI:57540"/>
        <dbReference type="ChEBI" id="CHEBI:58349"/>
        <dbReference type="ChEBI" id="CHEBI:456216"/>
        <dbReference type="EC" id="2.7.1.23"/>
    </reaction>
</comment>
<comment type="subcellular location">
    <subcellularLocation>
        <location evidence="6">Cytoplasm</location>
    </subcellularLocation>
</comment>
<keyword evidence="6" id="KW-0547">Nucleotide-binding</keyword>
<dbReference type="GO" id="GO:0005524">
    <property type="term" value="F:ATP binding"/>
    <property type="evidence" value="ECO:0007669"/>
    <property type="project" value="UniProtKB-KW"/>
</dbReference>
<evidence type="ECO:0000256" key="3">
    <source>
        <dbReference type="ARBA" id="ARBA00022857"/>
    </source>
</evidence>
<evidence type="ECO:0000256" key="1">
    <source>
        <dbReference type="ARBA" id="ARBA00022679"/>
    </source>
</evidence>
<dbReference type="KEGG" id="seds:AAY24_05425"/>
<dbReference type="Gene3D" id="3.40.50.10330">
    <property type="entry name" value="Probable inorganic polyphosphate/atp-NAD kinase, domain 1"/>
    <property type="match status" value="1"/>
</dbReference>